<comment type="caution">
    <text evidence="1">The sequence shown here is derived from an EMBL/GenBank/DDBJ whole genome shotgun (WGS) entry which is preliminary data.</text>
</comment>
<keyword evidence="2" id="KW-1185">Reference proteome</keyword>
<organism evidence="1 2">
    <name type="scientific">Haemaphysalis longicornis</name>
    <name type="common">Bush tick</name>
    <dbReference type="NCBI Taxonomy" id="44386"/>
    <lineage>
        <taxon>Eukaryota</taxon>
        <taxon>Metazoa</taxon>
        <taxon>Ecdysozoa</taxon>
        <taxon>Arthropoda</taxon>
        <taxon>Chelicerata</taxon>
        <taxon>Arachnida</taxon>
        <taxon>Acari</taxon>
        <taxon>Parasitiformes</taxon>
        <taxon>Ixodida</taxon>
        <taxon>Ixodoidea</taxon>
        <taxon>Ixodidae</taxon>
        <taxon>Haemaphysalinae</taxon>
        <taxon>Haemaphysalis</taxon>
    </lineage>
</organism>
<evidence type="ECO:0000313" key="1">
    <source>
        <dbReference type="EMBL" id="KAH9373005.1"/>
    </source>
</evidence>
<accession>A0A9J6GC34</accession>
<dbReference type="Proteomes" id="UP000821853">
    <property type="component" value="Chromosome 4"/>
</dbReference>
<protein>
    <submittedName>
        <fullName evidence="1">Uncharacterized protein</fullName>
    </submittedName>
</protein>
<dbReference type="AlphaFoldDB" id="A0A9J6GC34"/>
<evidence type="ECO:0000313" key="2">
    <source>
        <dbReference type="Proteomes" id="UP000821853"/>
    </source>
</evidence>
<reference evidence="1 2" key="1">
    <citation type="journal article" date="2020" name="Cell">
        <title>Large-Scale Comparative Analyses of Tick Genomes Elucidate Their Genetic Diversity and Vector Capacities.</title>
        <authorList>
            <consortium name="Tick Genome and Microbiome Consortium (TIGMIC)"/>
            <person name="Jia N."/>
            <person name="Wang J."/>
            <person name="Shi W."/>
            <person name="Du L."/>
            <person name="Sun Y."/>
            <person name="Zhan W."/>
            <person name="Jiang J.F."/>
            <person name="Wang Q."/>
            <person name="Zhang B."/>
            <person name="Ji P."/>
            <person name="Bell-Sakyi L."/>
            <person name="Cui X.M."/>
            <person name="Yuan T.T."/>
            <person name="Jiang B.G."/>
            <person name="Yang W.F."/>
            <person name="Lam T.T."/>
            <person name="Chang Q.C."/>
            <person name="Ding S.J."/>
            <person name="Wang X.J."/>
            <person name="Zhu J.G."/>
            <person name="Ruan X.D."/>
            <person name="Zhao L."/>
            <person name="Wei J.T."/>
            <person name="Ye R.Z."/>
            <person name="Que T.C."/>
            <person name="Du C.H."/>
            <person name="Zhou Y.H."/>
            <person name="Cheng J.X."/>
            <person name="Dai P.F."/>
            <person name="Guo W.B."/>
            <person name="Han X.H."/>
            <person name="Huang E.J."/>
            <person name="Li L.F."/>
            <person name="Wei W."/>
            <person name="Gao Y.C."/>
            <person name="Liu J.Z."/>
            <person name="Shao H.Z."/>
            <person name="Wang X."/>
            <person name="Wang C.C."/>
            <person name="Yang T.C."/>
            <person name="Huo Q.B."/>
            <person name="Li W."/>
            <person name="Chen H.Y."/>
            <person name="Chen S.E."/>
            <person name="Zhou L.G."/>
            <person name="Ni X.B."/>
            <person name="Tian J.H."/>
            <person name="Sheng Y."/>
            <person name="Liu T."/>
            <person name="Pan Y.S."/>
            <person name="Xia L.Y."/>
            <person name="Li J."/>
            <person name="Zhao F."/>
            <person name="Cao W.C."/>
        </authorList>
    </citation>
    <scope>NUCLEOTIDE SEQUENCE [LARGE SCALE GENOMIC DNA]</scope>
    <source>
        <strain evidence="1">HaeL-2018</strain>
    </source>
</reference>
<dbReference type="VEuPathDB" id="VectorBase:HLOH_054848"/>
<name>A0A9J6GC34_HAELO</name>
<dbReference type="EMBL" id="JABSTR010000006">
    <property type="protein sequence ID" value="KAH9373005.1"/>
    <property type="molecule type" value="Genomic_DNA"/>
</dbReference>
<sequence length="226" mass="25507">MNINLLVVYGSFLYRHLVHDQRASAYLPRVRGLGAHRIGPGLRGQGDKKKKEGLYTSRVTWSFYGVSGCNRTNQSQHRHRATRAPVIGPSGAFHWEHTNQSQRRLRISRPSVRVLWGLQKWAHVPVTAKDVERGADLDCQACQMGAFLFVVVQYSRCFLSVRPRVSRKDACSAPQELSNPVERVAGRFGGIPRAARNTFTKQHVRLRSFVVWSRSLQLPPPPGNST</sequence>
<proteinExistence type="predicted"/>
<gene>
    <name evidence="1" type="ORF">HPB48_003383</name>
</gene>